<keyword evidence="7" id="KW-1185">Reference proteome</keyword>
<organism evidence="8">
    <name type="scientific">Hydatigena taeniaeformis</name>
    <name type="common">Feline tapeworm</name>
    <name type="synonym">Taenia taeniaeformis</name>
    <dbReference type="NCBI Taxonomy" id="6205"/>
    <lineage>
        <taxon>Eukaryota</taxon>
        <taxon>Metazoa</taxon>
        <taxon>Spiralia</taxon>
        <taxon>Lophotrochozoa</taxon>
        <taxon>Platyhelminthes</taxon>
        <taxon>Cestoda</taxon>
        <taxon>Eucestoda</taxon>
        <taxon>Cyclophyllidea</taxon>
        <taxon>Taeniidae</taxon>
        <taxon>Hydatigera</taxon>
    </lineage>
</organism>
<feature type="domain" description="Ig-like" evidence="5">
    <location>
        <begin position="1255"/>
        <end position="1343"/>
    </location>
</feature>
<dbReference type="InterPro" id="IPR003598">
    <property type="entry name" value="Ig_sub2"/>
</dbReference>
<evidence type="ECO:0000313" key="6">
    <source>
        <dbReference type="EMBL" id="VDM31368.1"/>
    </source>
</evidence>
<evidence type="ECO:0000313" key="8">
    <source>
        <dbReference type="WBParaSite" id="TTAC_0000707301-mRNA-1"/>
    </source>
</evidence>
<dbReference type="SMART" id="SM00409">
    <property type="entry name" value="IG"/>
    <property type="match status" value="5"/>
</dbReference>
<feature type="domain" description="Ig-like" evidence="5">
    <location>
        <begin position="823"/>
        <end position="938"/>
    </location>
</feature>
<dbReference type="OrthoDB" id="5969272at2759"/>
<evidence type="ECO:0000256" key="2">
    <source>
        <dbReference type="ARBA" id="ARBA00023319"/>
    </source>
</evidence>
<dbReference type="STRING" id="6205.A0A0R3X1I9"/>
<dbReference type="CDD" id="cd00096">
    <property type="entry name" value="Ig"/>
    <property type="match status" value="1"/>
</dbReference>
<evidence type="ECO:0000256" key="3">
    <source>
        <dbReference type="SAM" id="Coils"/>
    </source>
</evidence>
<dbReference type="Pfam" id="PF07679">
    <property type="entry name" value="I-set"/>
    <property type="match status" value="2"/>
</dbReference>
<evidence type="ECO:0000256" key="1">
    <source>
        <dbReference type="ARBA" id="ARBA00023157"/>
    </source>
</evidence>
<dbReference type="InterPro" id="IPR013098">
    <property type="entry name" value="Ig_I-set"/>
</dbReference>
<dbReference type="InterPro" id="IPR007110">
    <property type="entry name" value="Ig-like_dom"/>
</dbReference>
<dbReference type="PROSITE" id="PS50835">
    <property type="entry name" value="IG_LIKE"/>
    <property type="match status" value="6"/>
</dbReference>
<dbReference type="EMBL" id="UYWX01020342">
    <property type="protein sequence ID" value="VDM31368.1"/>
    <property type="molecule type" value="Genomic_DNA"/>
</dbReference>
<gene>
    <name evidence="6" type="ORF">TTAC_LOCUS7058</name>
</gene>
<dbReference type="Proteomes" id="UP000274429">
    <property type="component" value="Unassembled WGS sequence"/>
</dbReference>
<feature type="domain" description="Ig-like" evidence="5">
    <location>
        <begin position="1118"/>
        <end position="1228"/>
    </location>
</feature>
<keyword evidence="1" id="KW-1015">Disulfide bond</keyword>
<feature type="coiled-coil region" evidence="3">
    <location>
        <begin position="478"/>
        <end position="505"/>
    </location>
</feature>
<evidence type="ECO:0000259" key="5">
    <source>
        <dbReference type="PROSITE" id="PS50835"/>
    </source>
</evidence>
<dbReference type="InterPro" id="IPR003599">
    <property type="entry name" value="Ig_sub"/>
</dbReference>
<dbReference type="SMART" id="SM00408">
    <property type="entry name" value="IGc2"/>
    <property type="match status" value="4"/>
</dbReference>
<dbReference type="InterPro" id="IPR013783">
    <property type="entry name" value="Ig-like_fold"/>
</dbReference>
<dbReference type="FunFam" id="2.60.40.10:FF:000032">
    <property type="entry name" value="palladin isoform X1"/>
    <property type="match status" value="1"/>
</dbReference>
<keyword evidence="2" id="KW-0393">Immunoglobulin domain</keyword>
<protein>
    <submittedName>
        <fullName evidence="8">Ig-like domain-containing protein</fullName>
    </submittedName>
</protein>
<feature type="compositionally biased region" description="Polar residues" evidence="4">
    <location>
        <begin position="558"/>
        <end position="570"/>
    </location>
</feature>
<dbReference type="PANTHER" id="PTHR47633">
    <property type="entry name" value="IMMUNOGLOBULIN"/>
    <property type="match status" value="1"/>
</dbReference>
<feature type="region of interest" description="Disordered" evidence="4">
    <location>
        <begin position="1091"/>
        <end position="1126"/>
    </location>
</feature>
<dbReference type="InterPro" id="IPR036179">
    <property type="entry name" value="Ig-like_dom_sf"/>
</dbReference>
<reference evidence="8" key="1">
    <citation type="submission" date="2017-02" db="UniProtKB">
        <authorList>
            <consortium name="WormBaseParasite"/>
        </authorList>
    </citation>
    <scope>IDENTIFICATION</scope>
</reference>
<name>A0A0R3X1I9_HYDTA</name>
<dbReference type="WBParaSite" id="TTAC_0000707301-mRNA-1">
    <property type="protein sequence ID" value="TTAC_0000707301-mRNA-1"/>
    <property type="gene ID" value="TTAC_0000707301"/>
</dbReference>
<feature type="compositionally biased region" description="Polar residues" evidence="4">
    <location>
        <begin position="1114"/>
        <end position="1126"/>
    </location>
</feature>
<sequence>MRQWINSTGKDILDLQKHMPRNLVEALKMRKQHEKLELTFLLWNLLDDVENATKAFRLLDSKSVLSAIAWLDRGMTSSSAKIALLSHELQRLQLILDSEDNEHFYQLMNGFREICQLTANAQQIMNLRKLVLFKERRETFNECQHLFDVYRRMCAVDNRHLSRQILSTKTRLLKDYASFSTKIGEIIKLTSYSESFYVAADSLLETVGNALLKVSSKLIPDNATTALAALNNDFQKLRKLAAEILDNIDFVSELLVILLMMLSVNQSPMVSQQRVKVVRALSQIEIPLSQVPHYSQSLLSLPSKLTKSSSNPLSSDNGYGKSVDDFVHHLNGLAQAYIVPLNPCTIDDADKALQSIETAKSLADMEWRKLDDRDAAAQHYDIWSSQLKEKWENVLRRKHLLLRISELERDLNVCCRKLDQLIDAAYCSGGDSLSGEYLKKLEVISSDVMCLRNTVPNSQLLVAAREFTSSLQSKFNGISQDSESLRKIQQEAARLQENIEHHLSTITNPLDPVFQKPSVYWLVEGLQSTLGTLQEVGEEAEIMATNLSDHVSRMDPSGSPNPDCSQSPHRNSPYDGKEEYDTTNSHQSSRKSRINASGFEDDASPIEGDKEMYFSKPSDVMNATPGGSITIHCTFHGFEEEPNIKWSFVPAHRASEGAEFAESFLVSTTIPHNDAKTASLLIPNVLYKHAGQYIVTITNSLTGKQISSSSKLHVKPKLKRGLTDLSAIVDGNKCTVTGKEVVFFLEYGGFDRLPSRVVWMHNGKPIDPTKWAVSIGLSTARIRSDCLKSVDEGQYTCQVSDDELDVKLESSAALRLQNALDVPRPASRASSRTVTPSGNGKFSWVTKALDSSPLSLKCPLPSVASEAYGEARRVRMQWFRDGTQLYDSDWQTPDYFTNSQGVPFVDGNTYWSVSVCEGRTVLLNTNRIRSVDAGRYSCHYDRDAFPCDSGVITVCSSQQFVEQLTGLKVYLGEPAELRCRLEPWVAGNSPEFRTIIKWYHFETLLTSELQDRVGIKTECDEGLCTLRIEKTSRRFGGVYKCEATNKFGICIVTTKEESLLHLPNSQIEETSTYSVVIKNVAGSAESSYTLQLGGRPTKSANQNELRRSPRRSPVDTSPNVQSQNLDTGTSFLLRPQNISANVGESVVVSCVIRPSPGAPKIHRVSWRYKDYEFMQGQSETGRVISKANSPYNGVFQLHFTNICEGDYGNYKVLALDENGIEICSAVFNLSVNDRKGHSEKEEELPIRDEVFLDGPKLPPRATVGVGERLEMTCYITGYPTPQVFWFKDDQQLSDRNSSNDFQFKKRGNVYQLIIPCALPHHSGLWEVIARNSAGLVMSGSNIEVKASERRSASPSSLVPLDRRARSLPPCASTENPSNRMHLCLDRSYMNEQAPRFTKLFSDQTAFSGDTAQFECSVIGFPTPDFIDARKVCFINQASSQEESPPFGGGHVLRVKMLPFCASHRYKYLHTRTPPSGEVWVASNCHELSCTSVLDLNISNSVSLRKSDLLCATPKVKRF</sequence>
<proteinExistence type="predicted"/>
<dbReference type="SUPFAM" id="SSF48726">
    <property type="entry name" value="Immunoglobulin"/>
    <property type="match status" value="5"/>
</dbReference>
<keyword evidence="3" id="KW-0175">Coiled coil</keyword>
<feature type="domain" description="Ig-like" evidence="5">
    <location>
        <begin position="734"/>
        <end position="813"/>
    </location>
</feature>
<feature type="domain" description="Ig-like" evidence="5">
    <location>
        <begin position="605"/>
        <end position="707"/>
    </location>
</feature>
<dbReference type="Gene3D" id="2.60.40.10">
    <property type="entry name" value="Immunoglobulins"/>
    <property type="match status" value="5"/>
</dbReference>
<evidence type="ECO:0000256" key="4">
    <source>
        <dbReference type="SAM" id="MobiDB-lite"/>
    </source>
</evidence>
<feature type="region of interest" description="Disordered" evidence="4">
    <location>
        <begin position="550"/>
        <end position="608"/>
    </location>
</feature>
<dbReference type="PANTHER" id="PTHR47633:SF4">
    <property type="entry name" value="MYOPALLADIN ISOFORM X1"/>
    <property type="match status" value="1"/>
</dbReference>
<evidence type="ECO:0000313" key="7">
    <source>
        <dbReference type="Proteomes" id="UP000274429"/>
    </source>
</evidence>
<accession>A0A0R3X1I9</accession>
<reference evidence="6 7" key="2">
    <citation type="submission" date="2018-11" db="EMBL/GenBank/DDBJ databases">
        <authorList>
            <consortium name="Pathogen Informatics"/>
        </authorList>
    </citation>
    <scope>NUCLEOTIDE SEQUENCE [LARGE SCALE GENOMIC DNA]</scope>
</reference>
<feature type="domain" description="Ig-like" evidence="5">
    <location>
        <begin position="972"/>
        <end position="1045"/>
    </location>
</feature>